<keyword evidence="2" id="KW-1185">Reference proteome</keyword>
<proteinExistence type="predicted"/>
<accession>A0A5B9QJA1</accession>
<dbReference type="KEGG" id="bgok:Pr1d_49610"/>
<evidence type="ECO:0000313" key="1">
    <source>
        <dbReference type="EMBL" id="QEG37615.1"/>
    </source>
</evidence>
<dbReference type="EMBL" id="CP042913">
    <property type="protein sequence ID" value="QEG37615.1"/>
    <property type="molecule type" value="Genomic_DNA"/>
</dbReference>
<protein>
    <submittedName>
        <fullName evidence="1">Uncharacterized protein</fullName>
    </submittedName>
</protein>
<evidence type="ECO:0000313" key="2">
    <source>
        <dbReference type="Proteomes" id="UP000323917"/>
    </source>
</evidence>
<name>A0A5B9QJA1_9BACT</name>
<dbReference type="RefSeq" id="WP_148075820.1">
    <property type="nucleotide sequence ID" value="NZ_CP042913.1"/>
</dbReference>
<reference evidence="1 2" key="1">
    <citation type="submission" date="2019-08" db="EMBL/GenBank/DDBJ databases">
        <title>Deep-cultivation of Planctomycetes and their phenomic and genomic characterization uncovers novel biology.</title>
        <authorList>
            <person name="Wiegand S."/>
            <person name="Jogler M."/>
            <person name="Boedeker C."/>
            <person name="Pinto D."/>
            <person name="Vollmers J."/>
            <person name="Rivas-Marin E."/>
            <person name="Kohn T."/>
            <person name="Peeters S.H."/>
            <person name="Heuer A."/>
            <person name="Rast P."/>
            <person name="Oberbeckmann S."/>
            <person name="Bunk B."/>
            <person name="Jeske O."/>
            <person name="Meyerdierks A."/>
            <person name="Storesund J.E."/>
            <person name="Kallscheuer N."/>
            <person name="Luecker S."/>
            <person name="Lage O.M."/>
            <person name="Pohl T."/>
            <person name="Merkel B.J."/>
            <person name="Hornburger P."/>
            <person name="Mueller R.-W."/>
            <person name="Bruemmer F."/>
            <person name="Labrenz M."/>
            <person name="Spormann A.M."/>
            <person name="Op den Camp H."/>
            <person name="Overmann J."/>
            <person name="Amann R."/>
            <person name="Jetten M.S.M."/>
            <person name="Mascher T."/>
            <person name="Medema M.H."/>
            <person name="Devos D.P."/>
            <person name="Kaster A.-K."/>
            <person name="Ovreas L."/>
            <person name="Rohde M."/>
            <person name="Galperin M.Y."/>
            <person name="Jogler C."/>
        </authorList>
    </citation>
    <scope>NUCLEOTIDE SEQUENCE [LARGE SCALE GENOMIC DNA]</scope>
    <source>
        <strain evidence="1 2">Pr1d</strain>
    </source>
</reference>
<dbReference type="OrthoDB" id="254871at2"/>
<gene>
    <name evidence="1" type="ORF">Pr1d_49610</name>
</gene>
<sequence>MIFKLLKRCILFCVLVAMFVFGTVAVCCVLACSAPSFYASAIAKPVDGADNEAALKEMEQIVSSMEIFLKLNASDFQKLQALPENAFAELAEDQQHAQRSVPAALKRMLSSPGVTQDTFAVSLTERHINALLSKEVGKDSGELRRPHVSLQADMIRFAFTLATPVAEVVLSCDFEFEKTNPTDLTFDLHAARVGRLPLPIMTVLKQYMRTNPVLPHGIKLNIDGERPKLTINVIPDEGVLRLDNLYVADGEIHFLLRSAIDKVVVAN</sequence>
<dbReference type="AlphaFoldDB" id="A0A5B9QJA1"/>
<organism evidence="1 2">
    <name type="scientific">Bythopirellula goksoeyrii</name>
    <dbReference type="NCBI Taxonomy" id="1400387"/>
    <lineage>
        <taxon>Bacteria</taxon>
        <taxon>Pseudomonadati</taxon>
        <taxon>Planctomycetota</taxon>
        <taxon>Planctomycetia</taxon>
        <taxon>Pirellulales</taxon>
        <taxon>Lacipirellulaceae</taxon>
        <taxon>Bythopirellula</taxon>
    </lineage>
</organism>
<dbReference type="Proteomes" id="UP000323917">
    <property type="component" value="Chromosome"/>
</dbReference>